<protein>
    <recommendedName>
        <fullName evidence="4">ABC transporter substrate-binding protein</fullName>
    </recommendedName>
</protein>
<reference evidence="2 3" key="1">
    <citation type="journal article" date="2016" name="Nat. Commun.">
        <title>Thousands of microbial genomes shed light on interconnected biogeochemical processes in an aquifer system.</title>
        <authorList>
            <person name="Anantharaman K."/>
            <person name="Brown C.T."/>
            <person name="Hug L.A."/>
            <person name="Sharon I."/>
            <person name="Castelle C.J."/>
            <person name="Probst A.J."/>
            <person name="Thomas B.C."/>
            <person name="Singh A."/>
            <person name="Wilkins M.J."/>
            <person name="Karaoz U."/>
            <person name="Brodie E.L."/>
            <person name="Williams K.H."/>
            <person name="Hubbard S.S."/>
            <person name="Banfield J.F."/>
        </authorList>
    </citation>
    <scope>NUCLEOTIDE SEQUENCE [LARGE SCALE GENOMIC DNA]</scope>
</reference>
<evidence type="ECO:0000256" key="1">
    <source>
        <dbReference type="SAM" id="SignalP"/>
    </source>
</evidence>
<feature type="chain" id="PRO_5009514756" description="ABC transporter substrate-binding protein" evidence="1">
    <location>
        <begin position="23"/>
        <end position="447"/>
    </location>
</feature>
<dbReference type="PANTHER" id="PTHR43649:SF12">
    <property type="entry name" value="DIACETYLCHITOBIOSE BINDING PROTEIN DASA"/>
    <property type="match status" value="1"/>
</dbReference>
<proteinExistence type="predicted"/>
<keyword evidence="1" id="KW-0732">Signal</keyword>
<dbReference type="InterPro" id="IPR006059">
    <property type="entry name" value="SBP"/>
</dbReference>
<accession>A0A1F4U643</accession>
<feature type="signal peptide" evidence="1">
    <location>
        <begin position="1"/>
        <end position="22"/>
    </location>
</feature>
<dbReference type="PROSITE" id="PS51257">
    <property type="entry name" value="PROKAR_LIPOPROTEIN"/>
    <property type="match status" value="1"/>
</dbReference>
<dbReference type="Proteomes" id="UP000179242">
    <property type="component" value="Unassembled WGS sequence"/>
</dbReference>
<dbReference type="PANTHER" id="PTHR43649">
    <property type="entry name" value="ARABINOSE-BINDING PROTEIN-RELATED"/>
    <property type="match status" value="1"/>
</dbReference>
<dbReference type="InterPro" id="IPR050490">
    <property type="entry name" value="Bact_solute-bd_prot1"/>
</dbReference>
<gene>
    <name evidence="2" type="ORF">A2438_03915</name>
</gene>
<dbReference type="CDD" id="cd14747">
    <property type="entry name" value="PBP2_MalE"/>
    <property type="match status" value="1"/>
</dbReference>
<dbReference type="Pfam" id="PF01547">
    <property type="entry name" value="SBP_bac_1"/>
    <property type="match status" value="1"/>
</dbReference>
<evidence type="ECO:0000313" key="2">
    <source>
        <dbReference type="EMBL" id="OGC40392.1"/>
    </source>
</evidence>
<evidence type="ECO:0000313" key="3">
    <source>
        <dbReference type="Proteomes" id="UP000179242"/>
    </source>
</evidence>
<organism evidence="2 3">
    <name type="scientific">candidate division WOR-1 bacterium RIFOXYC2_FULL_46_14</name>
    <dbReference type="NCBI Taxonomy" id="1802587"/>
    <lineage>
        <taxon>Bacteria</taxon>
        <taxon>Bacillati</taxon>
        <taxon>Saganbacteria</taxon>
    </lineage>
</organism>
<sequence length="447" mass="48874">MLKKGLLFLCLLTLVLSTLSCAPAEKDDTVTLKMWIMPNSLEPQIDIDDVLKKFEEKNPKIKVKATVIDWGAAWTKITTAATSNDVPDIVQLGSTWVGAISGMDALLDVADRVEEIGGAGAFVPASWKTAGIAGSGKITAIPWIVDCRALFYRSDVFKKAGVNPAELDTWEGFKNALDKVKKANITIEGLQIYPLGMPGKNDWNVVHNLAPWIWAAGGNFLAEDNRTPIVNSKEALKGIMFYIGLAKADYVPAEYLELNTAQVSSNFNNGSVGMYFDGPYEVKTLTTPPAQGGASEGITAGNFGVTQYPKGPTGRYTFIGGSNLGIFKASKHKEEAWQVVKYLTSDPTAQLDYTKACGFLPARMSVFNHPYFSAHPGRKIFKDAVKYGRAYPAISGWGLLEPILTRRFGIMWDYVTGSKDPIKEEDIQKQLDLAKKEIEAVLSQGKK</sequence>
<comment type="caution">
    <text evidence="2">The sequence shown here is derived from an EMBL/GenBank/DDBJ whole genome shotgun (WGS) entry which is preliminary data.</text>
</comment>
<name>A0A1F4U643_UNCSA</name>
<dbReference type="AlphaFoldDB" id="A0A1F4U643"/>
<dbReference type="EMBL" id="MEUJ01000004">
    <property type="protein sequence ID" value="OGC40392.1"/>
    <property type="molecule type" value="Genomic_DNA"/>
</dbReference>
<dbReference type="SUPFAM" id="SSF53850">
    <property type="entry name" value="Periplasmic binding protein-like II"/>
    <property type="match status" value="1"/>
</dbReference>
<dbReference type="Gene3D" id="3.40.190.10">
    <property type="entry name" value="Periplasmic binding protein-like II"/>
    <property type="match status" value="2"/>
</dbReference>
<evidence type="ECO:0008006" key="4">
    <source>
        <dbReference type="Google" id="ProtNLM"/>
    </source>
</evidence>